<feature type="binding site" evidence="14">
    <location>
        <position position="300"/>
    </location>
    <ligand>
        <name>[3Fe-4S] cluster</name>
        <dbReference type="ChEBI" id="CHEBI:21137"/>
    </ligand>
</feature>
<feature type="binding site" evidence="14">
    <location>
        <position position="242"/>
    </location>
    <ligand>
        <name>[4Fe-4S] cluster</name>
        <dbReference type="ChEBI" id="CHEBI:49883"/>
        <label>2</label>
    </ligand>
</feature>
<dbReference type="GO" id="GO:0009375">
    <property type="term" value="C:ferredoxin hydrogenase complex"/>
    <property type="evidence" value="ECO:0007669"/>
    <property type="project" value="InterPro"/>
</dbReference>
<feature type="binding site" evidence="14">
    <location>
        <position position="282"/>
    </location>
    <ligand>
        <name>[3Fe-4S] cluster</name>
        <dbReference type="ChEBI" id="CHEBI:21137"/>
    </ligand>
</feature>
<comment type="cofactor">
    <cofactor evidence="1">
        <name>[3Fe-4S] cluster</name>
        <dbReference type="ChEBI" id="CHEBI:21137"/>
    </cofactor>
</comment>
<evidence type="ECO:0000256" key="3">
    <source>
        <dbReference type="ARBA" id="ARBA00004418"/>
    </source>
</evidence>
<dbReference type="PRINTS" id="PR00614">
    <property type="entry name" value="NIHGNASESMLL"/>
</dbReference>
<feature type="binding site" evidence="14">
    <location>
        <position position="303"/>
    </location>
    <ligand>
        <name>[3Fe-4S] cluster</name>
        <dbReference type="ChEBI" id="CHEBI:21137"/>
    </ligand>
</feature>
<keyword evidence="10" id="KW-0560">Oxidoreductase</keyword>
<evidence type="ECO:0000256" key="13">
    <source>
        <dbReference type="ARBA" id="ARBA00023291"/>
    </source>
</evidence>
<feature type="binding site" evidence="14">
    <location>
        <position position="267"/>
    </location>
    <ligand>
        <name>[4Fe-4S] cluster</name>
        <dbReference type="ChEBI" id="CHEBI:49883"/>
        <label>2</label>
    </ligand>
</feature>
<dbReference type="OrthoDB" id="9766729at2"/>
<accession>A0A1I3Z6A4</accession>
<dbReference type="EMBL" id="FORX01000022">
    <property type="protein sequence ID" value="SFK39585.1"/>
    <property type="molecule type" value="Genomic_DNA"/>
</dbReference>
<dbReference type="GO" id="GO:0044569">
    <property type="term" value="C:[Ni-Fe] hydrogenase complex"/>
    <property type="evidence" value="ECO:0007669"/>
    <property type="project" value="TreeGrafter"/>
</dbReference>
<evidence type="ECO:0000256" key="12">
    <source>
        <dbReference type="ARBA" id="ARBA00023014"/>
    </source>
</evidence>
<dbReference type="GO" id="GO:0016020">
    <property type="term" value="C:membrane"/>
    <property type="evidence" value="ECO:0007669"/>
    <property type="project" value="TreeGrafter"/>
</dbReference>
<evidence type="ECO:0000256" key="1">
    <source>
        <dbReference type="ARBA" id="ARBA00001927"/>
    </source>
</evidence>
<dbReference type="Pfam" id="PF01058">
    <property type="entry name" value="Oxidored_q6"/>
    <property type="match status" value="1"/>
</dbReference>
<dbReference type="GO" id="GO:0051538">
    <property type="term" value="F:3 iron, 4 sulfur cluster binding"/>
    <property type="evidence" value="ECO:0007669"/>
    <property type="project" value="UniProtKB-KW"/>
</dbReference>
<comment type="subunit">
    <text evidence="5">Heterodimer of a large and a small subunit.</text>
</comment>
<dbReference type="PROSITE" id="PS51318">
    <property type="entry name" value="TAT"/>
    <property type="match status" value="1"/>
</dbReference>
<dbReference type="PANTHER" id="PTHR30013">
    <property type="entry name" value="NIFE / NIFESE HYDROGENASE SMALL SUBUNIT FAMILY MEMBER"/>
    <property type="match status" value="1"/>
</dbReference>
<dbReference type="STRING" id="52560.SAMN04488082_12279"/>
<reference evidence="18" key="1">
    <citation type="submission" date="2016-10" db="EMBL/GenBank/DDBJ databases">
        <authorList>
            <person name="Varghese N."/>
            <person name="Submissions S."/>
        </authorList>
    </citation>
    <scope>NUCLEOTIDE SEQUENCE [LARGE SCALE GENOMIC DNA]</scope>
    <source>
        <strain evidence="18">DSM 5918</strain>
    </source>
</reference>
<evidence type="ECO:0000256" key="5">
    <source>
        <dbReference type="ARBA" id="ARBA00011771"/>
    </source>
</evidence>
<feature type="binding site" evidence="14">
    <location>
        <position position="273"/>
    </location>
    <ligand>
        <name>[4Fe-4S] cluster</name>
        <dbReference type="ChEBI" id="CHEBI:49883"/>
        <label>2</label>
    </ligand>
</feature>
<feature type="domain" description="Cytochrome-c3 hydrogenase C-terminal" evidence="16">
    <location>
        <begin position="234"/>
        <end position="316"/>
    </location>
</feature>
<keyword evidence="11 14" id="KW-0408">Iron</keyword>
<dbReference type="AlphaFoldDB" id="A0A1I3Z6A4"/>
<dbReference type="InterPro" id="IPR037024">
    <property type="entry name" value="NiFe_Hase_small_N_sf"/>
</dbReference>
<dbReference type="InterPro" id="IPR006137">
    <property type="entry name" value="NADH_UbQ_OxRdtase-like_20kDa"/>
</dbReference>
<evidence type="ECO:0000256" key="10">
    <source>
        <dbReference type="ARBA" id="ARBA00023002"/>
    </source>
</evidence>
<dbReference type="Pfam" id="PF14720">
    <property type="entry name" value="NiFe_hyd_SSU_C"/>
    <property type="match status" value="1"/>
</dbReference>
<keyword evidence="6 14" id="KW-0004">4Fe-4S</keyword>
<dbReference type="GO" id="GO:0009061">
    <property type="term" value="P:anaerobic respiration"/>
    <property type="evidence" value="ECO:0007669"/>
    <property type="project" value="TreeGrafter"/>
</dbReference>
<organism evidence="17 18">
    <name type="scientific">Desulfomicrobium apsheronum</name>
    <dbReference type="NCBI Taxonomy" id="52560"/>
    <lineage>
        <taxon>Bacteria</taxon>
        <taxon>Pseudomonadati</taxon>
        <taxon>Thermodesulfobacteriota</taxon>
        <taxon>Desulfovibrionia</taxon>
        <taxon>Desulfovibrionales</taxon>
        <taxon>Desulfomicrobiaceae</taxon>
        <taxon>Desulfomicrobium</taxon>
    </lineage>
</organism>
<evidence type="ECO:0000256" key="9">
    <source>
        <dbReference type="ARBA" id="ARBA00022764"/>
    </source>
</evidence>
<feature type="binding site" evidence="14">
    <location>
        <position position="200"/>
    </location>
    <ligand>
        <name>[4Fe-4S] cluster</name>
        <dbReference type="ChEBI" id="CHEBI:49883"/>
        <label>1</label>
    </ligand>
</feature>
<dbReference type="InterPro" id="IPR019546">
    <property type="entry name" value="TAT_signal_bac_arc"/>
</dbReference>
<dbReference type="PANTHER" id="PTHR30013:SF7">
    <property type="entry name" value="HYDROGENASE-2 SMALL CHAIN"/>
    <property type="match status" value="1"/>
</dbReference>
<keyword evidence="18" id="KW-1185">Reference proteome</keyword>
<protein>
    <submittedName>
        <fullName evidence="17">[NiFe] hydrogenase small subunit</fullName>
    </submittedName>
</protein>
<comment type="cofactor">
    <cofactor evidence="2">
        <name>[4Fe-4S] cluster</name>
        <dbReference type="ChEBI" id="CHEBI:49883"/>
    </cofactor>
</comment>
<dbReference type="Gene3D" id="4.10.480.10">
    <property type="entry name" value="Cytochrome-c3 hydrogenase, C-terminal domain"/>
    <property type="match status" value="1"/>
</dbReference>
<evidence type="ECO:0000313" key="18">
    <source>
        <dbReference type="Proteomes" id="UP000198635"/>
    </source>
</evidence>
<feature type="binding site" evidence="14">
    <location>
        <position position="67"/>
    </location>
    <ligand>
        <name>[4Fe-4S] cluster</name>
        <dbReference type="ChEBI" id="CHEBI:49883"/>
        <label>1</label>
    </ligand>
</feature>
<feature type="domain" description="NADH:ubiquinone oxidoreductase-like 20kDa subunit" evidence="15">
    <location>
        <begin position="67"/>
        <end position="214"/>
    </location>
</feature>
<dbReference type="GO" id="GO:0051539">
    <property type="term" value="F:4 iron, 4 sulfur cluster binding"/>
    <property type="evidence" value="ECO:0007669"/>
    <property type="project" value="UniProtKB-KW"/>
</dbReference>
<evidence type="ECO:0000256" key="11">
    <source>
        <dbReference type="ARBA" id="ARBA00023004"/>
    </source>
</evidence>
<sequence length="319" mass="34450">MKVSVGLGKPGAEERLEKSGVSRRDFMKFCTTIAAVMGMEASFANKIALALTSPKRPSVVWLHNAECTGCSESILRAVRPFIDDLILDTISLDYHETIMAAAGHKAEEALHAAVSSPNGFLCVVEGAIPTKDNGIYGMVGGRTMLEINSEILPKAIAVISYGTCATYGGVQAASPNPTDAKGINDALKHLGVNAVNIPGCPPNPYNLVGTIVHLLTHSLAIPEMDSINRPIMFFGETVHEQCERLPHYEAGEFAPSFDSEEARKGWCLYQLGCKGPMTYNNCPKVKFNQTNWPVQAGHPCIGCSEPDFWDSASPFYEEA</sequence>
<proteinExistence type="inferred from homology"/>
<evidence type="ECO:0000256" key="8">
    <source>
        <dbReference type="ARBA" id="ARBA00022729"/>
    </source>
</evidence>
<gene>
    <name evidence="17" type="ORF">SAMN04488082_12279</name>
</gene>
<dbReference type="GO" id="GO:0046872">
    <property type="term" value="F:metal ion binding"/>
    <property type="evidence" value="ECO:0007669"/>
    <property type="project" value="UniProtKB-KW"/>
</dbReference>
<comment type="similarity">
    <text evidence="4">Belongs to the [NiFe]/[NiFeSe] hydrogenase small subunit family.</text>
</comment>
<dbReference type="InterPro" id="IPR037148">
    <property type="entry name" value="NiFe-Hase_small_C_sf"/>
</dbReference>
<evidence type="ECO:0000256" key="2">
    <source>
        <dbReference type="ARBA" id="ARBA00001966"/>
    </source>
</evidence>
<evidence type="ECO:0000256" key="6">
    <source>
        <dbReference type="ARBA" id="ARBA00022485"/>
    </source>
</evidence>
<dbReference type="GO" id="GO:0042597">
    <property type="term" value="C:periplasmic space"/>
    <property type="evidence" value="ECO:0007669"/>
    <property type="project" value="UniProtKB-SubCell"/>
</dbReference>
<dbReference type="Gene3D" id="3.40.50.700">
    <property type="entry name" value="NADH:ubiquinone oxidoreductase-like, 20kDa subunit"/>
    <property type="match status" value="1"/>
</dbReference>
<feature type="binding site" evidence="14">
    <location>
        <position position="164"/>
    </location>
    <ligand>
        <name>[4Fe-4S] cluster</name>
        <dbReference type="ChEBI" id="CHEBI:49883"/>
        <label>1</label>
    </ligand>
</feature>
<keyword evidence="12 14" id="KW-0411">Iron-sulfur</keyword>
<dbReference type="RefSeq" id="WP_092378678.1">
    <property type="nucleotide sequence ID" value="NZ_FORX01000022.1"/>
</dbReference>
<evidence type="ECO:0000259" key="15">
    <source>
        <dbReference type="Pfam" id="PF01058"/>
    </source>
</evidence>
<comment type="subcellular location">
    <subcellularLocation>
        <location evidence="3">Periplasm</location>
    </subcellularLocation>
</comment>
<dbReference type="InterPro" id="IPR006311">
    <property type="entry name" value="TAT_signal"/>
</dbReference>
<evidence type="ECO:0000256" key="14">
    <source>
        <dbReference type="PIRSR" id="PIRSR000310-1"/>
    </source>
</evidence>
<dbReference type="GO" id="GO:0008901">
    <property type="term" value="F:ferredoxin hydrogenase activity"/>
    <property type="evidence" value="ECO:0007669"/>
    <property type="project" value="InterPro"/>
</dbReference>
<dbReference type="Proteomes" id="UP000198635">
    <property type="component" value="Unassembled WGS sequence"/>
</dbReference>
<keyword evidence="9" id="KW-0574">Periplasm</keyword>
<dbReference type="SUPFAM" id="SSF56770">
    <property type="entry name" value="HydA/Nqo6-like"/>
    <property type="match status" value="1"/>
</dbReference>
<evidence type="ECO:0000259" key="16">
    <source>
        <dbReference type="Pfam" id="PF14720"/>
    </source>
</evidence>
<dbReference type="GO" id="GO:0009055">
    <property type="term" value="F:electron transfer activity"/>
    <property type="evidence" value="ECO:0007669"/>
    <property type="project" value="TreeGrafter"/>
</dbReference>
<keyword evidence="13 14" id="KW-0003">3Fe-4S</keyword>
<feature type="binding site" evidence="14">
    <location>
        <position position="70"/>
    </location>
    <ligand>
        <name>[4Fe-4S] cluster</name>
        <dbReference type="ChEBI" id="CHEBI:49883"/>
        <label>1</label>
    </ligand>
</feature>
<feature type="binding site" evidence="14">
    <location>
        <position position="239"/>
    </location>
    <ligand>
        <name>[4Fe-4S] cluster</name>
        <dbReference type="ChEBI" id="CHEBI:49883"/>
        <label>2</label>
    </ligand>
</feature>
<evidence type="ECO:0000256" key="7">
    <source>
        <dbReference type="ARBA" id="ARBA00022723"/>
    </source>
</evidence>
<dbReference type="InterPro" id="IPR001821">
    <property type="entry name" value="NiFe_hydrogenase_ssu"/>
</dbReference>
<name>A0A1I3Z6A4_9BACT</name>
<dbReference type="NCBIfam" id="TIGR01409">
    <property type="entry name" value="TAT_signal_seq"/>
    <property type="match status" value="1"/>
</dbReference>
<dbReference type="PIRSF" id="PIRSF000310">
    <property type="entry name" value="NiFe_hyd_ssu"/>
    <property type="match status" value="1"/>
</dbReference>
<dbReference type="InterPro" id="IPR027394">
    <property type="entry name" value="Cytochrome-c3_hydrogenase_C"/>
</dbReference>
<keyword evidence="7 14" id="KW-0479">Metal-binding</keyword>
<evidence type="ECO:0000256" key="4">
    <source>
        <dbReference type="ARBA" id="ARBA00006605"/>
    </source>
</evidence>
<keyword evidence="8" id="KW-0732">Signal</keyword>
<dbReference type="NCBIfam" id="TIGR00391">
    <property type="entry name" value="hydA"/>
    <property type="match status" value="1"/>
</dbReference>
<evidence type="ECO:0000313" key="17">
    <source>
        <dbReference type="EMBL" id="SFK39585.1"/>
    </source>
</evidence>